<evidence type="ECO:0000313" key="1">
    <source>
        <dbReference type="EMBL" id="MBB4284610.1"/>
    </source>
</evidence>
<dbReference type="SUPFAM" id="SSF53335">
    <property type="entry name" value="S-adenosyl-L-methionine-dependent methyltransferases"/>
    <property type="match status" value="1"/>
</dbReference>
<protein>
    <submittedName>
        <fullName evidence="1">Uncharacterized protein</fullName>
    </submittedName>
</protein>
<organism evidence="1 2">
    <name type="scientific">Roseospira goensis</name>
    <dbReference type="NCBI Taxonomy" id="391922"/>
    <lineage>
        <taxon>Bacteria</taxon>
        <taxon>Pseudomonadati</taxon>
        <taxon>Pseudomonadota</taxon>
        <taxon>Alphaproteobacteria</taxon>
        <taxon>Rhodospirillales</taxon>
        <taxon>Rhodospirillaceae</taxon>
        <taxon>Roseospira</taxon>
    </lineage>
</organism>
<dbReference type="EMBL" id="JACIGI010000002">
    <property type="protein sequence ID" value="MBB4284610.1"/>
    <property type="molecule type" value="Genomic_DNA"/>
</dbReference>
<evidence type="ECO:0000313" key="2">
    <source>
        <dbReference type="Proteomes" id="UP000555728"/>
    </source>
</evidence>
<dbReference type="Pfam" id="PF13578">
    <property type="entry name" value="Methyltransf_24"/>
    <property type="match status" value="1"/>
</dbReference>
<comment type="caution">
    <text evidence="1">The sequence shown here is derived from an EMBL/GenBank/DDBJ whole genome shotgun (WGS) entry which is preliminary data.</text>
</comment>
<sequence length="369" mass="39001">MAGTLVFPSTVPAARAYARDAAARGERVVGAASLPKDETAAAFPLWERLPSVHDVGFAAAVRELAARHDLTHVFAPVTVVHAALSRLIAAGAVPLTLVNPHPIAAQNAAVGDDLARAAALHPLLATLCDGADGGALPDRRTLAAMLRTAGHIYGESHEVKLAAMFALTATAPPGDLVEIGTLMGKSASALVLAAHLSGHSTVLTVDPWTHDTALQHDSPALLRDICILWDYDRLADGYYLNMRPLAGGRLNHLRLPSTEAFAVYERSPRIETPLFGATDYAGRIALLHIDANHDLAAVRKDWALWGRRLMPGGWVVFDDYTWLHGAGPRRVGDALLAGAADPAPPWDRALVCGGALFVRRAAAAEPPAP</sequence>
<dbReference type="AlphaFoldDB" id="A0A7W6WJ37"/>
<dbReference type="RefSeq" id="WP_184431091.1">
    <property type="nucleotide sequence ID" value="NZ_JACIGI010000002.1"/>
</dbReference>
<keyword evidence="2" id="KW-1185">Reference proteome</keyword>
<dbReference type="InterPro" id="IPR029063">
    <property type="entry name" value="SAM-dependent_MTases_sf"/>
</dbReference>
<name>A0A7W6WJ37_9PROT</name>
<gene>
    <name evidence="1" type="ORF">GGD88_000317</name>
</gene>
<dbReference type="Proteomes" id="UP000555728">
    <property type="component" value="Unassembled WGS sequence"/>
</dbReference>
<dbReference type="Gene3D" id="3.40.50.150">
    <property type="entry name" value="Vaccinia Virus protein VP39"/>
    <property type="match status" value="1"/>
</dbReference>
<accession>A0A7W6WJ37</accession>
<reference evidence="1 2" key="1">
    <citation type="submission" date="2020-08" db="EMBL/GenBank/DDBJ databases">
        <title>Genome sequencing of Purple Non-Sulfur Bacteria from various extreme environments.</title>
        <authorList>
            <person name="Mayer M."/>
        </authorList>
    </citation>
    <scope>NUCLEOTIDE SEQUENCE [LARGE SCALE GENOMIC DNA]</scope>
    <source>
        <strain evidence="1 2">JA135</strain>
    </source>
</reference>
<proteinExistence type="predicted"/>